<evidence type="ECO:0000259" key="6">
    <source>
        <dbReference type="PROSITE" id="PS51371"/>
    </source>
</evidence>
<dbReference type="InterPro" id="IPR000644">
    <property type="entry name" value="CBS_dom"/>
</dbReference>
<dbReference type="AlphaFoldDB" id="A0A6M1RX28"/>
<comment type="caution">
    <text evidence="7">The sequence shown here is derived from an EMBL/GenBank/DDBJ whole genome shotgun (WGS) entry which is preliminary data.</text>
</comment>
<keyword evidence="5" id="KW-0129">CBS domain</keyword>
<dbReference type="Proteomes" id="UP000477311">
    <property type="component" value="Unassembled WGS sequence"/>
</dbReference>
<dbReference type="PROSITE" id="PS51371">
    <property type="entry name" value="CBS"/>
    <property type="match status" value="1"/>
</dbReference>
<keyword evidence="2" id="KW-0812">Transmembrane</keyword>
<dbReference type="InterPro" id="IPR014743">
    <property type="entry name" value="Cl-channel_core"/>
</dbReference>
<dbReference type="GO" id="GO:0016020">
    <property type="term" value="C:membrane"/>
    <property type="evidence" value="ECO:0007669"/>
    <property type="project" value="UniProtKB-SubCell"/>
</dbReference>
<gene>
    <name evidence="7" type="ORF">G4L39_11500</name>
</gene>
<dbReference type="InterPro" id="IPR001807">
    <property type="entry name" value="ClC"/>
</dbReference>
<dbReference type="GO" id="GO:0015108">
    <property type="term" value="F:chloride transmembrane transporter activity"/>
    <property type="evidence" value="ECO:0007669"/>
    <property type="project" value="InterPro"/>
</dbReference>
<dbReference type="InterPro" id="IPR046342">
    <property type="entry name" value="CBS_dom_sf"/>
</dbReference>
<keyword evidence="8" id="KW-1185">Reference proteome</keyword>
<name>A0A6M1RX28_9BACT</name>
<dbReference type="Pfam" id="PF00654">
    <property type="entry name" value="Voltage_CLC"/>
    <property type="match status" value="1"/>
</dbReference>
<proteinExistence type="predicted"/>
<accession>A0A6M1RX28</accession>
<comment type="subcellular location">
    <subcellularLocation>
        <location evidence="1">Membrane</location>
        <topology evidence="1">Multi-pass membrane protein</topology>
    </subcellularLocation>
</comment>
<keyword evidence="3" id="KW-1133">Transmembrane helix</keyword>
<feature type="domain" description="CBS" evidence="6">
    <location>
        <begin position="157"/>
        <end position="219"/>
    </location>
</feature>
<dbReference type="RefSeq" id="WP_165108329.1">
    <property type="nucleotide sequence ID" value="NZ_JAAKYA010000078.1"/>
</dbReference>
<evidence type="ECO:0000256" key="1">
    <source>
        <dbReference type="ARBA" id="ARBA00004141"/>
    </source>
</evidence>
<evidence type="ECO:0000313" key="8">
    <source>
        <dbReference type="Proteomes" id="UP000477311"/>
    </source>
</evidence>
<dbReference type="CDD" id="cd02205">
    <property type="entry name" value="CBS_pair_SF"/>
    <property type="match status" value="1"/>
</dbReference>
<dbReference type="Gene3D" id="3.10.580.10">
    <property type="entry name" value="CBS-domain"/>
    <property type="match status" value="1"/>
</dbReference>
<evidence type="ECO:0000256" key="5">
    <source>
        <dbReference type="PROSITE-ProRule" id="PRU00703"/>
    </source>
</evidence>
<evidence type="ECO:0000256" key="4">
    <source>
        <dbReference type="ARBA" id="ARBA00023136"/>
    </source>
</evidence>
<evidence type="ECO:0000313" key="7">
    <source>
        <dbReference type="EMBL" id="NGO40011.1"/>
    </source>
</evidence>
<dbReference type="Pfam" id="PF00571">
    <property type="entry name" value="CBS"/>
    <property type="match status" value="2"/>
</dbReference>
<evidence type="ECO:0000256" key="2">
    <source>
        <dbReference type="ARBA" id="ARBA00022692"/>
    </source>
</evidence>
<organism evidence="7 8">
    <name type="scientific">Limisphaera ngatamarikiensis</name>
    <dbReference type="NCBI Taxonomy" id="1324935"/>
    <lineage>
        <taxon>Bacteria</taxon>
        <taxon>Pseudomonadati</taxon>
        <taxon>Verrucomicrobiota</taxon>
        <taxon>Verrucomicrobiia</taxon>
        <taxon>Limisphaerales</taxon>
        <taxon>Limisphaeraceae</taxon>
        <taxon>Limisphaera</taxon>
    </lineage>
</organism>
<dbReference type="SUPFAM" id="SSF54631">
    <property type="entry name" value="CBS-domain pair"/>
    <property type="match status" value="1"/>
</dbReference>
<dbReference type="Gene3D" id="1.10.3080.10">
    <property type="entry name" value="Clc chloride channel"/>
    <property type="match status" value="1"/>
</dbReference>
<keyword evidence="4" id="KW-0472">Membrane</keyword>
<dbReference type="EMBL" id="JAAKYA010000078">
    <property type="protein sequence ID" value="NGO40011.1"/>
    <property type="molecule type" value="Genomic_DNA"/>
</dbReference>
<protein>
    <submittedName>
        <fullName evidence="7">CBS domain-containing protein</fullName>
    </submittedName>
</protein>
<evidence type="ECO:0000256" key="3">
    <source>
        <dbReference type="ARBA" id="ARBA00022989"/>
    </source>
</evidence>
<sequence length="226" mass="25473">MDLGALPRRIGDRGRELWQRWPRRTRAVVHAPITGLLIVFEMTHEFALVPALMVGALVSQAISRRMSRHNFYDALLVQDGHRLEHLVPPWDLREWQERPVTTLMTPRPVVATSLEAEALRKLLRSHPYERFPVMLEGRLSGVLTRQEAETAWKERRPPRLQKALVCGPATSIREAQRLLLDSPLGMLVVCDGSGRVPVGILTLHDLLRAQIAWAEGTALPEGLGGF</sequence>
<dbReference type="SUPFAM" id="SSF81340">
    <property type="entry name" value="Clc chloride channel"/>
    <property type="match status" value="1"/>
</dbReference>
<reference evidence="7 8" key="1">
    <citation type="submission" date="2020-02" db="EMBL/GenBank/DDBJ databases">
        <title>Draft genome sequence of Limisphaera ngatamarikiensis NGM72.4T, a thermophilic Verrucomicrobia grouped in subdivision 3.</title>
        <authorList>
            <person name="Carere C.R."/>
            <person name="Steen J."/>
            <person name="Hugenholtz P."/>
            <person name="Stott M.B."/>
        </authorList>
    </citation>
    <scope>NUCLEOTIDE SEQUENCE [LARGE SCALE GENOMIC DNA]</scope>
    <source>
        <strain evidence="7 8">NGM72.4</strain>
    </source>
</reference>